<feature type="region of interest" description="Disordered" evidence="4">
    <location>
        <begin position="84"/>
        <end position="111"/>
    </location>
</feature>
<dbReference type="EC" id="3.1.4.53" evidence="1"/>
<dbReference type="Proteomes" id="UP000677054">
    <property type="component" value="Unassembled WGS sequence"/>
</dbReference>
<keyword evidence="7" id="KW-1185">Reference proteome</keyword>
<evidence type="ECO:0000256" key="1">
    <source>
        <dbReference type="ARBA" id="ARBA00012276"/>
    </source>
</evidence>
<evidence type="ECO:0000256" key="4">
    <source>
        <dbReference type="SAM" id="MobiDB-lite"/>
    </source>
</evidence>
<dbReference type="EMBL" id="LR900115">
    <property type="protein sequence ID" value="CAD7244263.1"/>
    <property type="molecule type" value="Genomic_DNA"/>
</dbReference>
<proteinExistence type="predicted"/>
<evidence type="ECO:0000313" key="6">
    <source>
        <dbReference type="EMBL" id="CAD7244263.1"/>
    </source>
</evidence>
<dbReference type="OrthoDB" id="6379697at2759"/>
<evidence type="ECO:0000256" key="2">
    <source>
        <dbReference type="ARBA" id="ARBA00022801"/>
    </source>
</evidence>
<keyword evidence="2" id="KW-0378">Hydrolase</keyword>
<reference evidence="6" key="1">
    <citation type="submission" date="2020-11" db="EMBL/GenBank/DDBJ databases">
        <authorList>
            <person name="Tran Van P."/>
        </authorList>
    </citation>
    <scope>NUCLEOTIDE SEQUENCE</scope>
</reference>
<organism evidence="6">
    <name type="scientific">Darwinula stevensoni</name>
    <dbReference type="NCBI Taxonomy" id="69355"/>
    <lineage>
        <taxon>Eukaryota</taxon>
        <taxon>Metazoa</taxon>
        <taxon>Ecdysozoa</taxon>
        <taxon>Arthropoda</taxon>
        <taxon>Crustacea</taxon>
        <taxon>Oligostraca</taxon>
        <taxon>Ostracoda</taxon>
        <taxon>Podocopa</taxon>
        <taxon>Podocopida</taxon>
        <taxon>Darwinulocopina</taxon>
        <taxon>Darwinuloidea</taxon>
        <taxon>Darwinulidae</taxon>
        <taxon>Darwinula</taxon>
    </lineage>
</organism>
<name>A0A7R9A118_9CRUS</name>
<evidence type="ECO:0000259" key="5">
    <source>
        <dbReference type="Pfam" id="PF18100"/>
    </source>
</evidence>
<dbReference type="GO" id="GO:0004115">
    <property type="term" value="F:3',5'-cyclic-AMP phosphodiesterase activity"/>
    <property type="evidence" value="ECO:0007669"/>
    <property type="project" value="UniProtKB-EC"/>
</dbReference>
<evidence type="ECO:0000256" key="3">
    <source>
        <dbReference type="ARBA" id="ARBA00023149"/>
    </source>
</evidence>
<protein>
    <recommendedName>
        <fullName evidence="1">3',5'-cyclic-AMP phosphodiesterase</fullName>
        <ecNumber evidence="1">3.1.4.53</ecNumber>
    </recommendedName>
</protein>
<feature type="domain" description="Phosphodiesterase 4 upstream conserved regions (UCR)" evidence="5">
    <location>
        <begin position="27"/>
        <end position="70"/>
    </location>
</feature>
<dbReference type="EMBL" id="CAJPEV010000598">
    <property type="protein sequence ID" value="CAG0886800.1"/>
    <property type="molecule type" value="Genomic_DNA"/>
</dbReference>
<sequence length="111" mass="12598">MICTETHLNLLDFLEHQILKHVQGRPQACTTDEAYKRIAQETLEELDWVLEQLETMQTHRSVSDMASSKCLNRVLCTGMILPVKREDEEENEGGDEDASSGSFRSTGNLMI</sequence>
<accession>A0A7R9A118</accession>
<dbReference type="Pfam" id="PF18100">
    <property type="entry name" value="PDE4_UCR"/>
    <property type="match status" value="1"/>
</dbReference>
<evidence type="ECO:0000313" key="7">
    <source>
        <dbReference type="Proteomes" id="UP000677054"/>
    </source>
</evidence>
<dbReference type="AlphaFoldDB" id="A0A7R9A118"/>
<dbReference type="InterPro" id="IPR040844">
    <property type="entry name" value="PDE4_UCR"/>
</dbReference>
<gene>
    <name evidence="6" type="ORF">DSTB1V02_LOCUS4163</name>
</gene>
<feature type="compositionally biased region" description="Acidic residues" evidence="4">
    <location>
        <begin position="87"/>
        <end position="98"/>
    </location>
</feature>
<keyword evidence="3" id="KW-0114">cAMP</keyword>